<protein>
    <submittedName>
        <fullName evidence="4">Anti-sigma regulatory factor (Ser/Thr protein kinase)</fullName>
    </submittedName>
</protein>
<evidence type="ECO:0000259" key="3">
    <source>
        <dbReference type="Pfam" id="PF13581"/>
    </source>
</evidence>
<accession>A0A852WEV1</accession>
<comment type="caution">
    <text evidence="4">The sequence shown here is derived from an EMBL/GenBank/DDBJ whole genome shotgun (WGS) entry which is preliminary data.</text>
</comment>
<feature type="domain" description="GAF" evidence="2">
    <location>
        <begin position="17"/>
        <end position="147"/>
    </location>
</feature>
<keyword evidence="1" id="KW-0808">Transferase</keyword>
<dbReference type="Gene3D" id="3.30.565.10">
    <property type="entry name" value="Histidine kinase-like ATPase, C-terminal domain"/>
    <property type="match status" value="1"/>
</dbReference>
<dbReference type="InterPro" id="IPR003594">
    <property type="entry name" value="HATPase_dom"/>
</dbReference>
<evidence type="ECO:0000313" key="5">
    <source>
        <dbReference type="Proteomes" id="UP000573599"/>
    </source>
</evidence>
<proteinExistence type="predicted"/>
<dbReference type="Gene3D" id="3.30.450.40">
    <property type="match status" value="1"/>
</dbReference>
<dbReference type="RefSeq" id="WP_179421645.1">
    <property type="nucleotide sequence ID" value="NZ_JACCAB010000001.1"/>
</dbReference>
<reference evidence="4 5" key="1">
    <citation type="submission" date="2020-07" db="EMBL/GenBank/DDBJ databases">
        <title>Sequencing the genomes of 1000 actinobacteria strains.</title>
        <authorList>
            <person name="Klenk H.-P."/>
        </authorList>
    </citation>
    <scope>NUCLEOTIDE SEQUENCE [LARGE SCALE GENOMIC DNA]</scope>
    <source>
        <strain evidence="4 5">DSM 23987</strain>
    </source>
</reference>
<dbReference type="PANTHER" id="PTHR35526">
    <property type="entry name" value="ANTI-SIGMA-F FACTOR RSBW-RELATED"/>
    <property type="match status" value="1"/>
</dbReference>
<dbReference type="AlphaFoldDB" id="A0A852WEV1"/>
<evidence type="ECO:0000259" key="2">
    <source>
        <dbReference type="Pfam" id="PF13185"/>
    </source>
</evidence>
<evidence type="ECO:0000313" key="4">
    <source>
        <dbReference type="EMBL" id="NYG07280.1"/>
    </source>
</evidence>
<dbReference type="InterPro" id="IPR050267">
    <property type="entry name" value="Anti-sigma-factor_SerPK"/>
</dbReference>
<dbReference type="EMBL" id="JACCAB010000001">
    <property type="protein sequence ID" value="NYG07280.1"/>
    <property type="molecule type" value="Genomic_DNA"/>
</dbReference>
<organism evidence="4 5">
    <name type="scientific">Pedococcus badiiscoriae</name>
    <dbReference type="NCBI Taxonomy" id="642776"/>
    <lineage>
        <taxon>Bacteria</taxon>
        <taxon>Bacillati</taxon>
        <taxon>Actinomycetota</taxon>
        <taxon>Actinomycetes</taxon>
        <taxon>Micrococcales</taxon>
        <taxon>Intrasporangiaceae</taxon>
        <taxon>Pedococcus</taxon>
    </lineage>
</organism>
<keyword evidence="1" id="KW-0723">Serine/threonine-protein kinase</keyword>
<dbReference type="CDD" id="cd16936">
    <property type="entry name" value="HATPase_RsbW-like"/>
    <property type="match status" value="1"/>
</dbReference>
<name>A0A852WEV1_9MICO</name>
<sequence length="300" mass="31722">MAHTVASRPVPEGEAWAQSALAQLANVPGVHRAGLALAEGGGRRLLFTASDRETERSVPWCEIDAYEDVPLTHAVRTGEVVLGSLDDVGRRYRAFVDRQLPTTQALAVLPIVASGHVVGAYALFFDAAQHFDPQRVAELEALAARLGDELREVQRATTHADRSLEAEPVPPSAQAVTYSVAADPRAVGAARHFAVSALAAWGVDEGTVTNAILCLSELVTNAVMHTDAGCELRFVLHHGVLTGTVRDSGSNVVVDPGNVAVDPLAVHGRGLQLVDALATRWGSRLDAGGMTVWFVLEPAA</sequence>
<dbReference type="InterPro" id="IPR003018">
    <property type="entry name" value="GAF"/>
</dbReference>
<dbReference type="InterPro" id="IPR036890">
    <property type="entry name" value="HATPase_C_sf"/>
</dbReference>
<gene>
    <name evidence="4" type="ORF">BJ986_001767</name>
</gene>
<keyword evidence="5" id="KW-1185">Reference proteome</keyword>
<feature type="domain" description="Histidine kinase/HSP90-like ATPase" evidence="3">
    <location>
        <begin position="181"/>
        <end position="295"/>
    </location>
</feature>
<evidence type="ECO:0000256" key="1">
    <source>
        <dbReference type="ARBA" id="ARBA00022527"/>
    </source>
</evidence>
<dbReference type="InterPro" id="IPR029016">
    <property type="entry name" value="GAF-like_dom_sf"/>
</dbReference>
<dbReference type="Pfam" id="PF13185">
    <property type="entry name" value="GAF_2"/>
    <property type="match status" value="1"/>
</dbReference>
<dbReference type="SUPFAM" id="SSF55874">
    <property type="entry name" value="ATPase domain of HSP90 chaperone/DNA topoisomerase II/histidine kinase"/>
    <property type="match status" value="1"/>
</dbReference>
<dbReference type="PANTHER" id="PTHR35526:SF3">
    <property type="entry name" value="ANTI-SIGMA-F FACTOR RSBW"/>
    <property type="match status" value="1"/>
</dbReference>
<dbReference type="GO" id="GO:0004674">
    <property type="term" value="F:protein serine/threonine kinase activity"/>
    <property type="evidence" value="ECO:0007669"/>
    <property type="project" value="UniProtKB-KW"/>
</dbReference>
<dbReference type="SUPFAM" id="SSF55781">
    <property type="entry name" value="GAF domain-like"/>
    <property type="match status" value="1"/>
</dbReference>
<keyword evidence="1" id="KW-0418">Kinase</keyword>
<dbReference type="Pfam" id="PF13581">
    <property type="entry name" value="HATPase_c_2"/>
    <property type="match status" value="1"/>
</dbReference>
<dbReference type="Proteomes" id="UP000573599">
    <property type="component" value="Unassembled WGS sequence"/>
</dbReference>